<evidence type="ECO:0000256" key="5">
    <source>
        <dbReference type="ARBA" id="ARBA00022967"/>
    </source>
</evidence>
<evidence type="ECO:0000256" key="2">
    <source>
        <dbReference type="ARBA" id="ARBA00022448"/>
    </source>
</evidence>
<dbReference type="GO" id="GO:0005524">
    <property type="term" value="F:ATP binding"/>
    <property type="evidence" value="ECO:0007669"/>
    <property type="project" value="UniProtKB-KW"/>
</dbReference>
<dbReference type="SMART" id="SM00382">
    <property type="entry name" value="AAA"/>
    <property type="match status" value="1"/>
</dbReference>
<dbReference type="PROSITE" id="PS50893">
    <property type="entry name" value="ABC_TRANSPORTER_2"/>
    <property type="match status" value="1"/>
</dbReference>
<dbReference type="Proteomes" id="UP001320898">
    <property type="component" value="Unassembled WGS sequence"/>
</dbReference>
<reference evidence="8 9" key="1">
    <citation type="submission" date="2022-04" db="EMBL/GenBank/DDBJ databases">
        <authorList>
            <person name="Ye Y.-Q."/>
            <person name="Du Z.-J."/>
        </authorList>
    </citation>
    <scope>NUCLEOTIDE SEQUENCE [LARGE SCALE GENOMIC DNA]</scope>
    <source>
        <strain evidence="8 9">A6E488</strain>
    </source>
</reference>
<dbReference type="CDD" id="cd03214">
    <property type="entry name" value="ABC_Iron-Siderophores_B12_Hemin"/>
    <property type="match status" value="1"/>
</dbReference>
<gene>
    <name evidence="8" type="ORF">MUB46_09065</name>
</gene>
<evidence type="ECO:0000256" key="4">
    <source>
        <dbReference type="ARBA" id="ARBA00022840"/>
    </source>
</evidence>
<protein>
    <submittedName>
        <fullName evidence="8">ABC transporter ATP-binding protein</fullName>
    </submittedName>
</protein>
<evidence type="ECO:0000313" key="8">
    <source>
        <dbReference type="EMBL" id="MCT8972002.1"/>
    </source>
</evidence>
<keyword evidence="2" id="KW-0813">Transport</keyword>
<dbReference type="GO" id="GO:0016887">
    <property type="term" value="F:ATP hydrolysis activity"/>
    <property type="evidence" value="ECO:0007669"/>
    <property type="project" value="InterPro"/>
</dbReference>
<sequence>MSLAADHLTIGYPGHVVGRDMSLAVSAGEIVCLLGPNGSGKTTLFRTLLGLLPANGGTARIDGSDIRALSRADIARRVAFVPQAHNAMFPYSILDMVTMGRTAHLGLFAQPTAGDRETALRALAALGIDDLAGADYTAVSGGQRQLALIARALAQDTAFVVMDEPTASLDFGNQALVLAQIRDLSRHQGKGVVLSTHDPDHALAIGDRVALLSDGGLVAVGPPAEVLTAERLASVYGVAVTVTRLDDGRTVCVPTLG</sequence>
<evidence type="ECO:0000256" key="6">
    <source>
        <dbReference type="ARBA" id="ARBA00037066"/>
    </source>
</evidence>
<dbReference type="Gene3D" id="3.40.50.300">
    <property type="entry name" value="P-loop containing nucleotide triphosphate hydrolases"/>
    <property type="match status" value="1"/>
</dbReference>
<feature type="domain" description="ABC transporter" evidence="7">
    <location>
        <begin position="3"/>
        <end position="239"/>
    </location>
</feature>
<dbReference type="EMBL" id="JALIDZ010000004">
    <property type="protein sequence ID" value="MCT8972002.1"/>
    <property type="molecule type" value="Genomic_DNA"/>
</dbReference>
<dbReference type="Pfam" id="PF00005">
    <property type="entry name" value="ABC_tran"/>
    <property type="match status" value="1"/>
</dbReference>
<keyword evidence="3" id="KW-0547">Nucleotide-binding</keyword>
<keyword evidence="4 8" id="KW-0067">ATP-binding</keyword>
<dbReference type="PANTHER" id="PTHR42794">
    <property type="entry name" value="HEMIN IMPORT ATP-BINDING PROTEIN HMUV"/>
    <property type="match status" value="1"/>
</dbReference>
<dbReference type="AlphaFoldDB" id="A0AAW5QVS1"/>
<comment type="caution">
    <text evidence="8">The sequence shown here is derived from an EMBL/GenBank/DDBJ whole genome shotgun (WGS) entry which is preliminary data.</text>
</comment>
<comment type="function">
    <text evidence="6">Part of the ABC transporter complex HmuTUV involved in hemin import. Responsible for energy coupling to the transport system.</text>
</comment>
<keyword evidence="5" id="KW-1278">Translocase</keyword>
<evidence type="ECO:0000256" key="3">
    <source>
        <dbReference type="ARBA" id="ARBA00022741"/>
    </source>
</evidence>
<dbReference type="PROSITE" id="PS00211">
    <property type="entry name" value="ABC_TRANSPORTER_1"/>
    <property type="match status" value="1"/>
</dbReference>
<dbReference type="InterPro" id="IPR027417">
    <property type="entry name" value="P-loop_NTPase"/>
</dbReference>
<organism evidence="8 9">
    <name type="scientific">Microbaculum marinisediminis</name>
    <dbReference type="NCBI Taxonomy" id="2931392"/>
    <lineage>
        <taxon>Bacteria</taxon>
        <taxon>Pseudomonadati</taxon>
        <taxon>Pseudomonadota</taxon>
        <taxon>Alphaproteobacteria</taxon>
        <taxon>Hyphomicrobiales</taxon>
        <taxon>Tepidamorphaceae</taxon>
        <taxon>Microbaculum</taxon>
    </lineage>
</organism>
<evidence type="ECO:0000313" key="9">
    <source>
        <dbReference type="Proteomes" id="UP001320898"/>
    </source>
</evidence>
<dbReference type="RefSeq" id="WP_261615582.1">
    <property type="nucleotide sequence ID" value="NZ_JALIDZ010000004.1"/>
</dbReference>
<evidence type="ECO:0000259" key="7">
    <source>
        <dbReference type="PROSITE" id="PS50893"/>
    </source>
</evidence>
<dbReference type="SUPFAM" id="SSF52540">
    <property type="entry name" value="P-loop containing nucleoside triphosphate hydrolases"/>
    <property type="match status" value="1"/>
</dbReference>
<keyword evidence="9" id="KW-1185">Reference proteome</keyword>
<evidence type="ECO:0000256" key="1">
    <source>
        <dbReference type="ARBA" id="ARBA00005417"/>
    </source>
</evidence>
<dbReference type="InterPro" id="IPR003439">
    <property type="entry name" value="ABC_transporter-like_ATP-bd"/>
</dbReference>
<dbReference type="InterPro" id="IPR017871">
    <property type="entry name" value="ABC_transporter-like_CS"/>
</dbReference>
<accession>A0AAW5QVS1</accession>
<name>A0AAW5QVS1_9HYPH</name>
<proteinExistence type="inferred from homology"/>
<dbReference type="InterPro" id="IPR003593">
    <property type="entry name" value="AAA+_ATPase"/>
</dbReference>
<dbReference type="FunFam" id="3.40.50.300:FF:000134">
    <property type="entry name" value="Iron-enterobactin ABC transporter ATP-binding protein"/>
    <property type="match status" value="1"/>
</dbReference>
<comment type="similarity">
    <text evidence="1">Belongs to the ABC transporter superfamily.</text>
</comment>
<dbReference type="PANTHER" id="PTHR42794:SF1">
    <property type="entry name" value="HEMIN IMPORT ATP-BINDING PROTEIN HMUV"/>
    <property type="match status" value="1"/>
</dbReference>